<dbReference type="EMBL" id="EQ984526">
    <property type="protein sequence ID" value="EEF23826.1"/>
    <property type="molecule type" value="Genomic_DNA"/>
</dbReference>
<dbReference type="InParanoid" id="B9TJY9"/>
<evidence type="ECO:0000313" key="3">
    <source>
        <dbReference type="Proteomes" id="UP000008311"/>
    </source>
</evidence>
<protein>
    <submittedName>
        <fullName evidence="2">Uncharacterized protein</fullName>
    </submittedName>
</protein>
<organism evidence="2 3">
    <name type="scientific">Ricinus communis</name>
    <name type="common">Castor bean</name>
    <dbReference type="NCBI Taxonomy" id="3988"/>
    <lineage>
        <taxon>Eukaryota</taxon>
        <taxon>Viridiplantae</taxon>
        <taxon>Streptophyta</taxon>
        <taxon>Embryophyta</taxon>
        <taxon>Tracheophyta</taxon>
        <taxon>Spermatophyta</taxon>
        <taxon>Magnoliopsida</taxon>
        <taxon>eudicotyledons</taxon>
        <taxon>Gunneridae</taxon>
        <taxon>Pentapetalae</taxon>
        <taxon>rosids</taxon>
        <taxon>fabids</taxon>
        <taxon>Malpighiales</taxon>
        <taxon>Euphorbiaceae</taxon>
        <taxon>Acalyphoideae</taxon>
        <taxon>Acalypheae</taxon>
        <taxon>Ricinus</taxon>
    </lineage>
</organism>
<gene>
    <name evidence="2" type="ORF">RCOM_1846920</name>
</gene>
<evidence type="ECO:0000313" key="2">
    <source>
        <dbReference type="EMBL" id="EEF23826.1"/>
    </source>
</evidence>
<accession>B9TJY9</accession>
<feature type="compositionally biased region" description="Basic and acidic residues" evidence="1">
    <location>
        <begin position="50"/>
        <end position="64"/>
    </location>
</feature>
<reference evidence="3" key="1">
    <citation type="journal article" date="2010" name="Nat. Biotechnol.">
        <title>Draft genome sequence of the oilseed species Ricinus communis.</title>
        <authorList>
            <person name="Chan A.P."/>
            <person name="Crabtree J."/>
            <person name="Zhao Q."/>
            <person name="Lorenzi H."/>
            <person name="Orvis J."/>
            <person name="Puiu D."/>
            <person name="Melake-Berhan A."/>
            <person name="Jones K.M."/>
            <person name="Redman J."/>
            <person name="Chen G."/>
            <person name="Cahoon E.B."/>
            <person name="Gedil M."/>
            <person name="Stanke M."/>
            <person name="Haas B.J."/>
            <person name="Wortman J.R."/>
            <person name="Fraser-Liggett C.M."/>
            <person name="Ravel J."/>
            <person name="Rabinowicz P.D."/>
        </authorList>
    </citation>
    <scope>NUCLEOTIDE SEQUENCE [LARGE SCALE GENOMIC DNA]</scope>
    <source>
        <strain evidence="3">cv. Hale</strain>
    </source>
</reference>
<sequence>MSVSRPKRQGTYLIRSQNSKASKRTSLWRASGRAVARATAREAAGACGHQEMDDAETRDPVGKV</sequence>
<feature type="region of interest" description="Disordered" evidence="1">
    <location>
        <begin position="1"/>
        <end position="28"/>
    </location>
</feature>
<evidence type="ECO:0000256" key="1">
    <source>
        <dbReference type="SAM" id="MobiDB-lite"/>
    </source>
</evidence>
<feature type="region of interest" description="Disordered" evidence="1">
    <location>
        <begin position="44"/>
        <end position="64"/>
    </location>
</feature>
<name>B9TJY9_RICCO</name>
<proteinExistence type="predicted"/>
<keyword evidence="3" id="KW-1185">Reference proteome</keyword>
<dbReference type="Proteomes" id="UP000008311">
    <property type="component" value="Unassembled WGS sequence"/>
</dbReference>
<dbReference type="AlphaFoldDB" id="B9TJY9"/>